<reference evidence="1 2" key="1">
    <citation type="submission" date="2007-03" db="EMBL/GenBank/DDBJ databases">
        <authorList>
            <person name="Stal L."/>
            <person name="Ferriera S."/>
            <person name="Johnson J."/>
            <person name="Kravitz S."/>
            <person name="Beeson K."/>
            <person name="Sutton G."/>
            <person name="Rogers Y.-H."/>
            <person name="Friedman R."/>
            <person name="Frazier M."/>
            <person name="Venter J.C."/>
        </authorList>
    </citation>
    <scope>NUCLEOTIDE SEQUENCE [LARGE SCALE GENOMIC DNA]</scope>
    <source>
        <strain evidence="1 2">CCY0110</strain>
    </source>
</reference>
<keyword evidence="2" id="KW-1185">Reference proteome</keyword>
<evidence type="ECO:0000313" key="1">
    <source>
        <dbReference type="EMBL" id="EAZ93774.1"/>
    </source>
</evidence>
<gene>
    <name evidence="1" type="ORF">CY0110_18302</name>
</gene>
<dbReference type="Proteomes" id="UP000003781">
    <property type="component" value="Unassembled WGS sequence"/>
</dbReference>
<protein>
    <submittedName>
        <fullName evidence="1">Uncharacterized protein</fullName>
    </submittedName>
</protein>
<organism evidence="1 2">
    <name type="scientific">Crocosphaera chwakensis CCY0110</name>
    <dbReference type="NCBI Taxonomy" id="391612"/>
    <lineage>
        <taxon>Bacteria</taxon>
        <taxon>Bacillati</taxon>
        <taxon>Cyanobacteriota</taxon>
        <taxon>Cyanophyceae</taxon>
        <taxon>Oscillatoriophycideae</taxon>
        <taxon>Chroococcales</taxon>
        <taxon>Aphanothecaceae</taxon>
        <taxon>Crocosphaera</taxon>
        <taxon>Crocosphaera chwakensis</taxon>
    </lineage>
</organism>
<proteinExistence type="predicted"/>
<comment type="caution">
    <text evidence="1">The sequence shown here is derived from an EMBL/GenBank/DDBJ whole genome shotgun (WGS) entry which is preliminary data.</text>
</comment>
<dbReference type="AlphaFoldDB" id="A3IIZ2"/>
<accession>A3IIZ2</accession>
<evidence type="ECO:0000313" key="2">
    <source>
        <dbReference type="Proteomes" id="UP000003781"/>
    </source>
</evidence>
<name>A3IIZ2_9CHRO</name>
<sequence length="20" mass="2379">MLFFCKVMLSNCLKTFILLN</sequence>
<dbReference type="EMBL" id="AAXW01000002">
    <property type="protein sequence ID" value="EAZ93774.1"/>
    <property type="molecule type" value="Genomic_DNA"/>
</dbReference>